<proteinExistence type="predicted"/>
<evidence type="ECO:0000313" key="3">
    <source>
        <dbReference type="Proteomes" id="UP000245207"/>
    </source>
</evidence>
<sequence>MDFRAPETKEPITTPPKLLLFSLHSKKPTLPDGLTPPPFATAAVPFLWEEAPGKPRLTKADDPPKSKIVRSLDLPPRLITTTMSPINDGKDSNKLGNNDGIEIIPSPTTVLDGPYEGTYVSIPYVRSQEKVVASSNNNSTKTKGKVRMPLKKLMRKEKSPVKFSSWRWDSFRDIDGGKVVGSKSLKFCSWRWDSFRDSGRGVNVRGGGSICSSVDDLESSFDSGGKNGKVTRRSSFTFGNGITSGFLANMYGTLKQVIPWRSRR</sequence>
<reference evidence="2 3" key="1">
    <citation type="journal article" date="2018" name="Mol. Plant">
        <title>The genome of Artemisia annua provides insight into the evolution of Asteraceae family and artemisinin biosynthesis.</title>
        <authorList>
            <person name="Shen Q."/>
            <person name="Zhang L."/>
            <person name="Liao Z."/>
            <person name="Wang S."/>
            <person name="Yan T."/>
            <person name="Shi P."/>
            <person name="Liu M."/>
            <person name="Fu X."/>
            <person name="Pan Q."/>
            <person name="Wang Y."/>
            <person name="Lv Z."/>
            <person name="Lu X."/>
            <person name="Zhang F."/>
            <person name="Jiang W."/>
            <person name="Ma Y."/>
            <person name="Chen M."/>
            <person name="Hao X."/>
            <person name="Li L."/>
            <person name="Tang Y."/>
            <person name="Lv G."/>
            <person name="Zhou Y."/>
            <person name="Sun X."/>
            <person name="Brodelius P.E."/>
            <person name="Rose J.K.C."/>
            <person name="Tang K."/>
        </authorList>
    </citation>
    <scope>NUCLEOTIDE SEQUENCE [LARGE SCALE GENOMIC DNA]</scope>
    <source>
        <strain evidence="3">cv. Huhao1</strain>
        <tissue evidence="2">Leaf</tissue>
    </source>
</reference>
<protein>
    <submittedName>
        <fullName evidence="2">Uncharacterized protein</fullName>
    </submittedName>
</protein>
<dbReference type="PANTHER" id="PTHR34371">
    <property type="entry name" value="OS01G0551000 PROTEIN"/>
    <property type="match status" value="1"/>
</dbReference>
<accession>A0A2U1P898</accession>
<organism evidence="2 3">
    <name type="scientific">Artemisia annua</name>
    <name type="common">Sweet wormwood</name>
    <dbReference type="NCBI Taxonomy" id="35608"/>
    <lineage>
        <taxon>Eukaryota</taxon>
        <taxon>Viridiplantae</taxon>
        <taxon>Streptophyta</taxon>
        <taxon>Embryophyta</taxon>
        <taxon>Tracheophyta</taxon>
        <taxon>Spermatophyta</taxon>
        <taxon>Magnoliopsida</taxon>
        <taxon>eudicotyledons</taxon>
        <taxon>Gunneridae</taxon>
        <taxon>Pentapetalae</taxon>
        <taxon>asterids</taxon>
        <taxon>campanulids</taxon>
        <taxon>Asterales</taxon>
        <taxon>Asteraceae</taxon>
        <taxon>Asteroideae</taxon>
        <taxon>Anthemideae</taxon>
        <taxon>Artemisiinae</taxon>
        <taxon>Artemisia</taxon>
    </lineage>
</organism>
<dbReference type="EMBL" id="PKPP01001524">
    <property type="protein sequence ID" value="PWA81986.1"/>
    <property type="molecule type" value="Genomic_DNA"/>
</dbReference>
<dbReference type="PANTHER" id="PTHR34371:SF6">
    <property type="entry name" value="MEMBRANE-ASSOCIATED KINASE REGULATOR 6"/>
    <property type="match status" value="1"/>
</dbReference>
<feature type="region of interest" description="Disordered" evidence="1">
    <location>
        <begin position="79"/>
        <end position="100"/>
    </location>
</feature>
<name>A0A2U1P898_ARTAN</name>
<keyword evidence="3" id="KW-1185">Reference proteome</keyword>
<gene>
    <name evidence="2" type="ORF">CTI12_AA181420</name>
</gene>
<dbReference type="Proteomes" id="UP000245207">
    <property type="component" value="Unassembled WGS sequence"/>
</dbReference>
<dbReference type="OrthoDB" id="1934555at2759"/>
<evidence type="ECO:0000256" key="1">
    <source>
        <dbReference type="SAM" id="MobiDB-lite"/>
    </source>
</evidence>
<dbReference type="AlphaFoldDB" id="A0A2U1P898"/>
<comment type="caution">
    <text evidence="2">The sequence shown here is derived from an EMBL/GenBank/DDBJ whole genome shotgun (WGS) entry which is preliminary data.</text>
</comment>
<evidence type="ECO:0000313" key="2">
    <source>
        <dbReference type="EMBL" id="PWA81986.1"/>
    </source>
</evidence>